<proteinExistence type="predicted"/>
<dbReference type="Pfam" id="PF00534">
    <property type="entry name" value="Glycos_transf_1"/>
    <property type="match status" value="1"/>
</dbReference>
<dbReference type="EMBL" id="LCBB01000016">
    <property type="protein sequence ID" value="KKS02246.1"/>
    <property type="molecule type" value="Genomic_DNA"/>
</dbReference>
<protein>
    <submittedName>
        <fullName evidence="3">Group 1 glycosyl transferase</fullName>
    </submittedName>
</protein>
<dbReference type="Proteomes" id="UP000033947">
    <property type="component" value="Unassembled WGS sequence"/>
</dbReference>
<evidence type="ECO:0000313" key="4">
    <source>
        <dbReference type="Proteomes" id="UP000033947"/>
    </source>
</evidence>
<dbReference type="Gene3D" id="3.40.50.2000">
    <property type="entry name" value="Glycogen Phosphorylase B"/>
    <property type="match status" value="2"/>
</dbReference>
<gene>
    <name evidence="3" type="ORF">UU55_C0016G0007</name>
</gene>
<evidence type="ECO:0000259" key="2">
    <source>
        <dbReference type="Pfam" id="PF00534"/>
    </source>
</evidence>
<comment type="caution">
    <text evidence="3">The sequence shown here is derived from an EMBL/GenBank/DDBJ whole genome shotgun (WGS) entry which is preliminary data.</text>
</comment>
<feature type="domain" description="Glycosyl transferase family 1" evidence="2">
    <location>
        <begin position="197"/>
        <end position="344"/>
    </location>
</feature>
<dbReference type="CDD" id="cd03801">
    <property type="entry name" value="GT4_PimA-like"/>
    <property type="match status" value="1"/>
</dbReference>
<name>A0A0G0XYS3_UNCKA</name>
<keyword evidence="1" id="KW-1133">Transmembrane helix</keyword>
<dbReference type="InterPro" id="IPR001296">
    <property type="entry name" value="Glyco_trans_1"/>
</dbReference>
<keyword evidence="1" id="KW-0472">Membrane</keyword>
<evidence type="ECO:0000313" key="3">
    <source>
        <dbReference type="EMBL" id="KKS02246.1"/>
    </source>
</evidence>
<dbReference type="PANTHER" id="PTHR12526">
    <property type="entry name" value="GLYCOSYLTRANSFERASE"/>
    <property type="match status" value="1"/>
</dbReference>
<sequence>MGRVRVKKVCIVNLNVFSLFCPTGSAPMGGAELDMYNLAQGLKKYCNVSVITGDWGQGDTENIDGITIYKSFKLKYSFLRALSVPFVLFRQLYRTNADIYISSGAGPEVGLVSLFCMLKRKKYIYRTASEIDCNRTYVKRCGFNGLLFELGLFLSTVIVTSVKSHQILIRNSYPMILKRRVSYIPLGINVTLNKIDYEKKKYILWIARGNSYKRPDIFLEIAQNIPEENFLMIMPEQSSEKLLYERTKNEAAGLRNVKFIGGVQFSDSQKYYDRARLFVNTSTFEGFTFTLIQSGIAHTPVAYLSVNPDNVITRFNIGEFGEGNIEVLTKKIKSLLKNKRLWNEKSNSIHDYVVANHDINKLSKKWIGLIDLLI</sequence>
<dbReference type="AlphaFoldDB" id="A0A0G0XYS3"/>
<dbReference type="GO" id="GO:0016757">
    <property type="term" value="F:glycosyltransferase activity"/>
    <property type="evidence" value="ECO:0007669"/>
    <property type="project" value="InterPro"/>
</dbReference>
<organism evidence="3 4">
    <name type="scientific">candidate division WWE3 bacterium GW2011_GWC2_41_23</name>
    <dbReference type="NCBI Taxonomy" id="1619123"/>
    <lineage>
        <taxon>Bacteria</taxon>
        <taxon>Katanobacteria</taxon>
    </lineage>
</organism>
<feature type="transmembrane region" description="Helical" evidence="1">
    <location>
        <begin position="99"/>
        <end position="118"/>
    </location>
</feature>
<keyword evidence="3" id="KW-0808">Transferase</keyword>
<keyword evidence="1" id="KW-0812">Transmembrane</keyword>
<accession>A0A0G0XYS3</accession>
<evidence type="ECO:0000256" key="1">
    <source>
        <dbReference type="SAM" id="Phobius"/>
    </source>
</evidence>
<dbReference type="SUPFAM" id="SSF53756">
    <property type="entry name" value="UDP-Glycosyltransferase/glycogen phosphorylase"/>
    <property type="match status" value="1"/>
</dbReference>
<reference evidence="3 4" key="1">
    <citation type="journal article" date="2015" name="Nature">
        <title>rRNA introns, odd ribosomes, and small enigmatic genomes across a large radiation of phyla.</title>
        <authorList>
            <person name="Brown C.T."/>
            <person name="Hug L.A."/>
            <person name="Thomas B.C."/>
            <person name="Sharon I."/>
            <person name="Castelle C.J."/>
            <person name="Singh A."/>
            <person name="Wilkins M.J."/>
            <person name="Williams K.H."/>
            <person name="Banfield J.F."/>
        </authorList>
    </citation>
    <scope>NUCLEOTIDE SEQUENCE [LARGE SCALE GENOMIC DNA]</scope>
</reference>